<dbReference type="PROSITE" id="PS01211">
    <property type="entry name" value="UPF0001"/>
    <property type="match status" value="1"/>
</dbReference>
<feature type="domain" description="Alanine racemase N-terminal" evidence="4">
    <location>
        <begin position="38"/>
        <end position="225"/>
    </location>
</feature>
<dbReference type="EMBL" id="JAUQUB010000001">
    <property type="protein sequence ID" value="MDO7881837.1"/>
    <property type="molecule type" value="Genomic_DNA"/>
</dbReference>
<feature type="modified residue" description="N6-(pyridoxal phosphate)lysine" evidence="2">
    <location>
        <position position="41"/>
    </location>
</feature>
<dbReference type="PANTHER" id="PTHR10146:SF14">
    <property type="entry name" value="PYRIDOXAL PHOSPHATE HOMEOSTASIS PROTEIN"/>
    <property type="match status" value="1"/>
</dbReference>
<gene>
    <name evidence="5" type="ORF">Q5716_06300</name>
</gene>
<dbReference type="InterPro" id="IPR001608">
    <property type="entry name" value="Ala_racemase_N"/>
</dbReference>
<proteinExistence type="inferred from homology"/>
<comment type="similarity">
    <text evidence="2 3">Belongs to the pyridoxal phosphate-binding protein YggS/PROSC family.</text>
</comment>
<comment type="function">
    <text evidence="2">Pyridoxal 5'-phosphate (PLP)-binding protein, which is involved in PLP homeostasis.</text>
</comment>
<dbReference type="SUPFAM" id="SSF51419">
    <property type="entry name" value="PLP-binding barrel"/>
    <property type="match status" value="1"/>
</dbReference>
<dbReference type="RefSeq" id="WP_305002233.1">
    <property type="nucleotide sequence ID" value="NZ_JAUQUB010000001.1"/>
</dbReference>
<dbReference type="HAMAP" id="MF_02087">
    <property type="entry name" value="PLP_homeostasis"/>
    <property type="match status" value="1"/>
</dbReference>
<keyword evidence="1 2" id="KW-0663">Pyridoxal phosphate</keyword>
<dbReference type="PANTHER" id="PTHR10146">
    <property type="entry name" value="PROLINE SYNTHETASE CO-TRANSCRIBED BACTERIAL HOMOLOG PROTEIN"/>
    <property type="match status" value="1"/>
</dbReference>
<evidence type="ECO:0000256" key="2">
    <source>
        <dbReference type="HAMAP-Rule" id="MF_02087"/>
    </source>
</evidence>
<reference evidence="5 6" key="1">
    <citation type="submission" date="2023-07" db="EMBL/GenBank/DDBJ databases">
        <title>Protaetiibacter sp. nov WY-16 isolated from soil.</title>
        <authorList>
            <person name="Liu B."/>
            <person name="Wan Y."/>
        </authorList>
    </citation>
    <scope>NUCLEOTIDE SEQUENCE [LARGE SCALE GENOMIC DNA]</scope>
    <source>
        <strain evidence="5 6">WY-16</strain>
    </source>
</reference>
<keyword evidence="6" id="KW-1185">Reference proteome</keyword>
<evidence type="ECO:0000259" key="4">
    <source>
        <dbReference type="Pfam" id="PF01168"/>
    </source>
</evidence>
<evidence type="ECO:0000256" key="3">
    <source>
        <dbReference type="RuleBase" id="RU004514"/>
    </source>
</evidence>
<dbReference type="PIRSF" id="PIRSF004848">
    <property type="entry name" value="YBL036c_PLPDEIII"/>
    <property type="match status" value="1"/>
</dbReference>
<comment type="caution">
    <text evidence="5">The sequence shown here is derived from an EMBL/GenBank/DDBJ whole genome shotgun (WGS) entry which is preliminary data.</text>
</comment>
<organism evidence="5 6">
    <name type="scientific">Antiquaquibacter soli</name>
    <dbReference type="NCBI Taxonomy" id="3064523"/>
    <lineage>
        <taxon>Bacteria</taxon>
        <taxon>Bacillati</taxon>
        <taxon>Actinomycetota</taxon>
        <taxon>Actinomycetes</taxon>
        <taxon>Micrococcales</taxon>
        <taxon>Microbacteriaceae</taxon>
        <taxon>Antiquaquibacter</taxon>
    </lineage>
</organism>
<dbReference type="Pfam" id="PF01168">
    <property type="entry name" value="Ala_racemase_N"/>
    <property type="match status" value="1"/>
</dbReference>
<evidence type="ECO:0000256" key="1">
    <source>
        <dbReference type="ARBA" id="ARBA00022898"/>
    </source>
</evidence>
<protein>
    <recommendedName>
        <fullName evidence="2">Pyridoxal phosphate homeostasis protein</fullName>
        <shortName evidence="2">PLP homeostasis protein</shortName>
    </recommendedName>
</protein>
<dbReference type="InterPro" id="IPR011078">
    <property type="entry name" value="PyrdxlP_homeostasis"/>
</dbReference>
<accession>A0ABT9BLE4</accession>
<dbReference type="Proteomes" id="UP001241072">
    <property type="component" value="Unassembled WGS sequence"/>
</dbReference>
<dbReference type="Gene3D" id="3.20.20.10">
    <property type="entry name" value="Alanine racemase"/>
    <property type="match status" value="1"/>
</dbReference>
<dbReference type="InterPro" id="IPR029066">
    <property type="entry name" value="PLP-binding_barrel"/>
</dbReference>
<sequence>MSDAPPPGLAERLAGVRDAIADASRDAGRDPDGITLIVVTKFHPASLVRELAALGQRDFGENRHQEARPKAASLTDIDATWHFVGQLQSNKARQVREYADFIHTLDRESLVAALGGAGRPVDVFLQLNLTDDLARGGARESDLPVLAERVLATPGLSLRGLMAVAPLGEEPRRAFERVRLASELVRRTAPEATALSMGMSGDFADAIREGATHLRIGTAITGNRPTPG</sequence>
<evidence type="ECO:0000313" key="6">
    <source>
        <dbReference type="Proteomes" id="UP001241072"/>
    </source>
</evidence>
<evidence type="ECO:0000313" key="5">
    <source>
        <dbReference type="EMBL" id="MDO7881837.1"/>
    </source>
</evidence>
<dbReference type="NCBIfam" id="TIGR00044">
    <property type="entry name" value="YggS family pyridoxal phosphate-dependent enzyme"/>
    <property type="match status" value="1"/>
</dbReference>
<dbReference type="CDD" id="cd00635">
    <property type="entry name" value="PLPDE_III_YBL036c_like"/>
    <property type="match status" value="1"/>
</dbReference>
<name>A0ABT9BLE4_9MICO</name>